<sequence>MGSDEIIEGGLISTLNDSPDIDALRAPNGHTAGVTCMLKELVYLAHHSNEEAVTQKVPFLKPSFYFGFGRKRENDGYSVEISTDPPSTRCTYEPLHPICADVSGLALRCPNGFPR</sequence>
<dbReference type="Proteomes" id="UP001054945">
    <property type="component" value="Unassembled WGS sequence"/>
</dbReference>
<evidence type="ECO:0000313" key="2">
    <source>
        <dbReference type="Proteomes" id="UP001054945"/>
    </source>
</evidence>
<dbReference type="AlphaFoldDB" id="A0AAV4S355"/>
<dbReference type="EMBL" id="BPLR01008943">
    <property type="protein sequence ID" value="GIY28414.1"/>
    <property type="molecule type" value="Genomic_DNA"/>
</dbReference>
<organism evidence="1 2">
    <name type="scientific">Caerostris extrusa</name>
    <name type="common">Bark spider</name>
    <name type="synonym">Caerostris bankana</name>
    <dbReference type="NCBI Taxonomy" id="172846"/>
    <lineage>
        <taxon>Eukaryota</taxon>
        <taxon>Metazoa</taxon>
        <taxon>Ecdysozoa</taxon>
        <taxon>Arthropoda</taxon>
        <taxon>Chelicerata</taxon>
        <taxon>Arachnida</taxon>
        <taxon>Araneae</taxon>
        <taxon>Araneomorphae</taxon>
        <taxon>Entelegynae</taxon>
        <taxon>Araneoidea</taxon>
        <taxon>Araneidae</taxon>
        <taxon>Caerostris</taxon>
    </lineage>
</organism>
<reference evidence="1 2" key="1">
    <citation type="submission" date="2021-06" db="EMBL/GenBank/DDBJ databases">
        <title>Caerostris extrusa draft genome.</title>
        <authorList>
            <person name="Kono N."/>
            <person name="Arakawa K."/>
        </authorList>
    </citation>
    <scope>NUCLEOTIDE SEQUENCE [LARGE SCALE GENOMIC DNA]</scope>
</reference>
<keyword evidence="2" id="KW-1185">Reference proteome</keyword>
<comment type="caution">
    <text evidence="1">The sequence shown here is derived from an EMBL/GenBank/DDBJ whole genome shotgun (WGS) entry which is preliminary data.</text>
</comment>
<protein>
    <submittedName>
        <fullName evidence="1">Uncharacterized protein</fullName>
    </submittedName>
</protein>
<proteinExistence type="predicted"/>
<accession>A0AAV4S355</accession>
<name>A0AAV4S355_CAEEX</name>
<evidence type="ECO:0000313" key="1">
    <source>
        <dbReference type="EMBL" id="GIY28414.1"/>
    </source>
</evidence>
<gene>
    <name evidence="1" type="ORF">CEXT_377741</name>
</gene>